<dbReference type="OrthoDB" id="5507614at2"/>
<dbReference type="InterPro" id="IPR029000">
    <property type="entry name" value="Cyclophilin-like_dom_sf"/>
</dbReference>
<feature type="region of interest" description="Disordered" evidence="2">
    <location>
        <begin position="84"/>
        <end position="120"/>
    </location>
</feature>
<evidence type="ECO:0000256" key="1">
    <source>
        <dbReference type="ARBA" id="ARBA00002388"/>
    </source>
</evidence>
<dbReference type="Pfam" id="PF00160">
    <property type="entry name" value="Pro_isomerase"/>
    <property type="match status" value="1"/>
</dbReference>
<gene>
    <name evidence="5" type="ORF">SAMN06265360_10894</name>
</gene>
<dbReference type="AlphaFoldDB" id="A0A238WZF6"/>
<dbReference type="PANTHER" id="PTHR45625">
    <property type="entry name" value="PEPTIDYL-PROLYL CIS-TRANS ISOMERASE-RELATED"/>
    <property type="match status" value="1"/>
</dbReference>
<keyword evidence="3" id="KW-0812">Transmembrane</keyword>
<dbReference type="CDD" id="cd00317">
    <property type="entry name" value="cyclophilin"/>
    <property type="match status" value="1"/>
</dbReference>
<feature type="region of interest" description="Disordered" evidence="2">
    <location>
        <begin position="257"/>
        <end position="282"/>
    </location>
</feature>
<reference evidence="5 6" key="1">
    <citation type="submission" date="2017-06" db="EMBL/GenBank/DDBJ databases">
        <authorList>
            <person name="Kim H.J."/>
            <person name="Triplett B.A."/>
        </authorList>
    </citation>
    <scope>NUCLEOTIDE SEQUENCE [LARGE SCALE GENOMIC DNA]</scope>
    <source>
        <strain evidence="5 6">DSM 45207</strain>
    </source>
</reference>
<name>A0A238WZF6_9PSEU</name>
<evidence type="ECO:0000313" key="5">
    <source>
        <dbReference type="EMBL" id="SNR51798.1"/>
    </source>
</evidence>
<evidence type="ECO:0000256" key="2">
    <source>
        <dbReference type="SAM" id="MobiDB-lite"/>
    </source>
</evidence>
<dbReference type="RefSeq" id="WP_089301154.1">
    <property type="nucleotide sequence ID" value="NZ_FZNW01000008.1"/>
</dbReference>
<dbReference type="Gene3D" id="2.40.100.10">
    <property type="entry name" value="Cyclophilin-like"/>
    <property type="match status" value="1"/>
</dbReference>
<comment type="function">
    <text evidence="1">PPIases accelerate the folding of proteins. It catalyzes the cis-trans isomerization of proline imidic peptide bonds in oligopeptides.</text>
</comment>
<evidence type="ECO:0000256" key="3">
    <source>
        <dbReference type="SAM" id="Phobius"/>
    </source>
</evidence>
<evidence type="ECO:0000259" key="4">
    <source>
        <dbReference type="PROSITE" id="PS50072"/>
    </source>
</evidence>
<protein>
    <submittedName>
        <fullName evidence="5">Peptidyl-prolyl cis-trans isomerase B (Cyclophilin B)</fullName>
    </submittedName>
</protein>
<evidence type="ECO:0000313" key="6">
    <source>
        <dbReference type="Proteomes" id="UP000198348"/>
    </source>
</evidence>
<keyword evidence="3" id="KW-0472">Membrane</keyword>
<dbReference type="SUPFAM" id="SSF50891">
    <property type="entry name" value="Cyclophilin-like"/>
    <property type="match status" value="1"/>
</dbReference>
<dbReference type="InterPro" id="IPR002130">
    <property type="entry name" value="Cyclophilin-type_PPIase_dom"/>
</dbReference>
<proteinExistence type="predicted"/>
<keyword evidence="5" id="KW-0413">Isomerase</keyword>
<sequence>MGTNEQRRAAAKRKLERSLLRQSGRERRNKRLAITGTVTAVVVAAGLLLFFVVQQSGNESAADEQEDGDPGEAALEIPAERVAVPERPNPLPDPQTCEYDTGGDESDSAVSPPDGDEVPAEGTVDVVLESTAGDVPLTLDRALAPCTVNSLVNLIEQDFYDDTACHRLGTAGLQMLQCGDPNGDGTGGPGYTIPDENFEELHYGRGLLAMARTAEPDSGGSQFFMVYGEAELPPEYTVFGTVSDSGLEVLDSVARDGVASPGPDGTGEPDTEVRFTDVTIDA</sequence>
<feature type="domain" description="PPIase cyclophilin-type" evidence="4">
    <location>
        <begin position="129"/>
        <end position="280"/>
    </location>
</feature>
<dbReference type="PROSITE" id="PS50072">
    <property type="entry name" value="CSA_PPIASE_2"/>
    <property type="match status" value="1"/>
</dbReference>
<organism evidence="5 6">
    <name type="scientific">Haloechinothrix alba</name>
    <dbReference type="NCBI Taxonomy" id="664784"/>
    <lineage>
        <taxon>Bacteria</taxon>
        <taxon>Bacillati</taxon>
        <taxon>Actinomycetota</taxon>
        <taxon>Actinomycetes</taxon>
        <taxon>Pseudonocardiales</taxon>
        <taxon>Pseudonocardiaceae</taxon>
        <taxon>Haloechinothrix</taxon>
    </lineage>
</organism>
<dbReference type="Proteomes" id="UP000198348">
    <property type="component" value="Unassembled WGS sequence"/>
</dbReference>
<dbReference type="GO" id="GO:0003755">
    <property type="term" value="F:peptidyl-prolyl cis-trans isomerase activity"/>
    <property type="evidence" value="ECO:0007669"/>
    <property type="project" value="InterPro"/>
</dbReference>
<dbReference type="EMBL" id="FZNW01000008">
    <property type="protein sequence ID" value="SNR51798.1"/>
    <property type="molecule type" value="Genomic_DNA"/>
</dbReference>
<keyword evidence="3" id="KW-1133">Transmembrane helix</keyword>
<dbReference type="InterPro" id="IPR044666">
    <property type="entry name" value="Cyclophilin_A-like"/>
</dbReference>
<accession>A0A238WZF6</accession>
<dbReference type="PANTHER" id="PTHR45625:SF3">
    <property type="entry name" value="PEPTIDYL-PROLYL CIS-TRANS ISOMERASE B-RELATED"/>
    <property type="match status" value="1"/>
</dbReference>
<feature type="transmembrane region" description="Helical" evidence="3">
    <location>
        <begin position="32"/>
        <end position="53"/>
    </location>
</feature>
<keyword evidence="6" id="KW-1185">Reference proteome</keyword>